<name>A0ABW5PJS7_9BACL</name>
<dbReference type="Proteomes" id="UP001597541">
    <property type="component" value="Unassembled WGS sequence"/>
</dbReference>
<reference evidence="2" key="1">
    <citation type="journal article" date="2019" name="Int. J. Syst. Evol. Microbiol.">
        <title>The Global Catalogue of Microorganisms (GCM) 10K type strain sequencing project: providing services to taxonomists for standard genome sequencing and annotation.</title>
        <authorList>
            <consortium name="The Broad Institute Genomics Platform"/>
            <consortium name="The Broad Institute Genome Sequencing Center for Infectious Disease"/>
            <person name="Wu L."/>
            <person name="Ma J."/>
        </authorList>
    </citation>
    <scope>NUCLEOTIDE SEQUENCE [LARGE SCALE GENOMIC DNA]</scope>
    <source>
        <strain evidence="2">KCTC 3950</strain>
    </source>
</reference>
<dbReference type="Pfam" id="PF20074">
    <property type="entry name" value="DUF6470"/>
    <property type="match status" value="1"/>
</dbReference>
<protein>
    <submittedName>
        <fullName evidence="1">DUF6470 family protein</fullName>
    </submittedName>
</protein>
<evidence type="ECO:0000313" key="1">
    <source>
        <dbReference type="EMBL" id="MFD2615555.1"/>
    </source>
</evidence>
<comment type="caution">
    <text evidence="1">The sequence shown here is derived from an EMBL/GenBank/DDBJ whole genome shotgun (WGS) entry which is preliminary data.</text>
</comment>
<accession>A0ABW5PJS7</accession>
<keyword evidence="2" id="KW-1185">Reference proteome</keyword>
<dbReference type="InterPro" id="IPR045527">
    <property type="entry name" value="DUF6470"/>
</dbReference>
<proteinExistence type="predicted"/>
<dbReference type="RefSeq" id="WP_377607533.1">
    <property type="nucleotide sequence ID" value="NZ_JBHUME010000019.1"/>
</dbReference>
<sequence length="188" mass="21676">MQLPIIQMKQQFGRIGMESERAFVEMKQPRAVQDFNIQPSEVEIESPRGELEIDQSKAWEALTGGVVEIFNNRIYSNNKQLALQGIAHIVEKGNRMAAIHHKNNVIADMGFETYFEDYNMNVFGDVSFNNVDFQYTVHKPVMNYIPGEVSTETIANKPEFIYHPGKLSIYMLQYPELEITPPQINIYK</sequence>
<organism evidence="1 2">
    <name type="scientific">Paenibacillus gansuensis</name>
    <dbReference type="NCBI Taxonomy" id="306542"/>
    <lineage>
        <taxon>Bacteria</taxon>
        <taxon>Bacillati</taxon>
        <taxon>Bacillota</taxon>
        <taxon>Bacilli</taxon>
        <taxon>Bacillales</taxon>
        <taxon>Paenibacillaceae</taxon>
        <taxon>Paenibacillus</taxon>
    </lineage>
</organism>
<gene>
    <name evidence="1" type="ORF">ACFSUF_24410</name>
</gene>
<evidence type="ECO:0000313" key="2">
    <source>
        <dbReference type="Proteomes" id="UP001597541"/>
    </source>
</evidence>
<dbReference type="EMBL" id="JBHUME010000019">
    <property type="protein sequence ID" value="MFD2615555.1"/>
    <property type="molecule type" value="Genomic_DNA"/>
</dbReference>